<evidence type="ECO:0000256" key="1">
    <source>
        <dbReference type="SAM" id="MobiDB-lite"/>
    </source>
</evidence>
<proteinExistence type="predicted"/>
<comment type="caution">
    <text evidence="2">The sequence shown here is derived from an EMBL/GenBank/DDBJ whole genome shotgun (WGS) entry which is preliminary data.</text>
</comment>
<evidence type="ECO:0000313" key="3">
    <source>
        <dbReference type="Proteomes" id="UP001175000"/>
    </source>
</evidence>
<feature type="compositionally biased region" description="Pro residues" evidence="1">
    <location>
        <begin position="132"/>
        <end position="145"/>
    </location>
</feature>
<reference evidence="2" key="1">
    <citation type="submission" date="2023-06" db="EMBL/GenBank/DDBJ databases">
        <title>Genome-scale phylogeny and comparative genomics of the fungal order Sordariales.</title>
        <authorList>
            <consortium name="Lawrence Berkeley National Laboratory"/>
            <person name="Hensen N."/>
            <person name="Bonometti L."/>
            <person name="Westerberg I."/>
            <person name="Brannstrom I.O."/>
            <person name="Guillou S."/>
            <person name="Cros-Aarteil S."/>
            <person name="Calhoun S."/>
            <person name="Haridas S."/>
            <person name="Kuo A."/>
            <person name="Mondo S."/>
            <person name="Pangilinan J."/>
            <person name="Riley R."/>
            <person name="Labutti K."/>
            <person name="Andreopoulos B."/>
            <person name="Lipzen A."/>
            <person name="Chen C."/>
            <person name="Yanf M."/>
            <person name="Daum C."/>
            <person name="Ng V."/>
            <person name="Clum A."/>
            <person name="Steindorff A."/>
            <person name="Ohm R."/>
            <person name="Martin F."/>
            <person name="Silar P."/>
            <person name="Natvig D."/>
            <person name="Lalanne C."/>
            <person name="Gautier V."/>
            <person name="Ament-Velasquez S.L."/>
            <person name="Kruys A."/>
            <person name="Hutchinson M.I."/>
            <person name="Powell A.J."/>
            <person name="Barry K."/>
            <person name="Miller A.N."/>
            <person name="Grigoriev I.V."/>
            <person name="Debuchy R."/>
            <person name="Gladieux P."/>
            <person name="Thoren M.H."/>
            <person name="Johannesson H."/>
        </authorList>
    </citation>
    <scope>NUCLEOTIDE SEQUENCE</scope>
    <source>
        <strain evidence="2">CBS 606.72</strain>
    </source>
</reference>
<feature type="compositionally biased region" description="Low complexity" evidence="1">
    <location>
        <begin position="66"/>
        <end position="87"/>
    </location>
</feature>
<organism evidence="2 3">
    <name type="scientific">Immersiella caudata</name>
    <dbReference type="NCBI Taxonomy" id="314043"/>
    <lineage>
        <taxon>Eukaryota</taxon>
        <taxon>Fungi</taxon>
        <taxon>Dikarya</taxon>
        <taxon>Ascomycota</taxon>
        <taxon>Pezizomycotina</taxon>
        <taxon>Sordariomycetes</taxon>
        <taxon>Sordariomycetidae</taxon>
        <taxon>Sordariales</taxon>
        <taxon>Lasiosphaeriaceae</taxon>
        <taxon>Immersiella</taxon>
    </lineage>
</organism>
<name>A0AA39WVQ0_9PEZI</name>
<dbReference type="AlphaFoldDB" id="A0AA39WVQ0"/>
<sequence length="312" mass="32437">MVHPRDFLHNSFGHEGANRLHAEIMAALEKQARRRESHDPWASHGAVSSNAATFLSAVASLDVAAPTDAAAPDTSTPSSPTNSNSPPETDKEKSEAIDQFQSSISALQKSPAQQVAMGRVPAPTNIAVSPSGFPPAPMAPAPPSKPTWNPSGPNSALDLFHAGQVLAGLSDQYAAYWAAVDKSPMYNITIPEQANLAFAQEASDAFNATIRALPGVLTVSSSGQNTLQTESDGASVHLGIINTLFSGVGLGAEAIADVDSILTSVAQSLSSIKVSTTSQKNTIDQFARSIATTNLNLGTADIPINITQGFLN</sequence>
<accession>A0AA39WVQ0</accession>
<feature type="region of interest" description="Disordered" evidence="1">
    <location>
        <begin position="66"/>
        <end position="99"/>
    </location>
</feature>
<feature type="region of interest" description="Disordered" evidence="1">
    <location>
        <begin position="126"/>
        <end position="152"/>
    </location>
</feature>
<protein>
    <submittedName>
        <fullName evidence="2">Uncharacterized protein</fullName>
    </submittedName>
</protein>
<evidence type="ECO:0000313" key="2">
    <source>
        <dbReference type="EMBL" id="KAK0622450.1"/>
    </source>
</evidence>
<gene>
    <name evidence="2" type="ORF">B0T14DRAFT_494105</name>
</gene>
<keyword evidence="3" id="KW-1185">Reference proteome</keyword>
<dbReference type="Proteomes" id="UP001175000">
    <property type="component" value="Unassembled WGS sequence"/>
</dbReference>
<dbReference type="EMBL" id="JAULSU010000003">
    <property type="protein sequence ID" value="KAK0622450.1"/>
    <property type="molecule type" value="Genomic_DNA"/>
</dbReference>